<feature type="transmembrane region" description="Helical" evidence="1">
    <location>
        <begin position="31"/>
        <end position="51"/>
    </location>
</feature>
<evidence type="ECO:0000313" key="2">
    <source>
        <dbReference type="EMBL" id="ATX76084.1"/>
    </source>
</evidence>
<dbReference type="AlphaFoldDB" id="A0A2K8KS00"/>
<keyword evidence="3" id="KW-1185">Reference proteome</keyword>
<proteinExistence type="predicted"/>
<organism evidence="2 3">
    <name type="scientific">Reinekea forsetii</name>
    <dbReference type="NCBI Taxonomy" id="1336806"/>
    <lineage>
        <taxon>Bacteria</taxon>
        <taxon>Pseudomonadati</taxon>
        <taxon>Pseudomonadota</taxon>
        <taxon>Gammaproteobacteria</taxon>
        <taxon>Oceanospirillales</taxon>
        <taxon>Saccharospirillaceae</taxon>
        <taxon>Reinekea</taxon>
    </lineage>
</organism>
<evidence type="ECO:0008006" key="4">
    <source>
        <dbReference type="Google" id="ProtNLM"/>
    </source>
</evidence>
<dbReference type="KEGG" id="rfo:REIFOR_00916"/>
<gene>
    <name evidence="2" type="ORF">REIFOR_00916</name>
</gene>
<dbReference type="InterPro" id="IPR025489">
    <property type="entry name" value="DUF4381"/>
</dbReference>
<dbReference type="EMBL" id="CP011797">
    <property type="protein sequence ID" value="ATX76084.1"/>
    <property type="molecule type" value="Genomic_DNA"/>
</dbReference>
<keyword evidence="1" id="KW-1133">Transmembrane helix</keyword>
<reference evidence="2 3" key="1">
    <citation type="journal article" date="2017" name="Environ. Microbiol.">
        <title>Genomic and physiological analyses of 'Reinekea forsetii' reveal a versatile opportunistic lifestyle during spring algae blooms.</title>
        <authorList>
            <person name="Avci B."/>
            <person name="Hahnke R.L."/>
            <person name="Chafee M."/>
            <person name="Fischer T."/>
            <person name="Gruber-Vodicka H."/>
            <person name="Tegetmeyer H.E."/>
            <person name="Harder J."/>
            <person name="Fuchs B.M."/>
            <person name="Amann R.I."/>
            <person name="Teeling H."/>
        </authorList>
    </citation>
    <scope>NUCLEOTIDE SEQUENCE [LARGE SCALE GENOMIC DNA]</scope>
    <source>
        <strain evidence="2 3">Hel1_31_D35</strain>
    </source>
</reference>
<evidence type="ECO:0000313" key="3">
    <source>
        <dbReference type="Proteomes" id="UP000229757"/>
    </source>
</evidence>
<sequence length="150" mass="17295">MPEENPAVQQLLAQLAGNVLPTEPSIWPIALGYWLVLGAVLITTAALLYWWRLGRDWRRVSRQRKRIQGQTDADRQLLQLHQLLRWVLINKLGADKGLTDRAFAERVTSSLATLPPSWLNGHYRAEPAVHPIDWAEVQRLLKAWRKEAHR</sequence>
<accession>A0A2K8KS00</accession>
<dbReference type="Proteomes" id="UP000229757">
    <property type="component" value="Chromosome"/>
</dbReference>
<protein>
    <recommendedName>
        <fullName evidence="4">DUF4381 domain-containing protein</fullName>
    </recommendedName>
</protein>
<dbReference type="Pfam" id="PF14316">
    <property type="entry name" value="DUF4381"/>
    <property type="match status" value="1"/>
</dbReference>
<name>A0A2K8KS00_9GAMM</name>
<keyword evidence="1" id="KW-0472">Membrane</keyword>
<evidence type="ECO:0000256" key="1">
    <source>
        <dbReference type="SAM" id="Phobius"/>
    </source>
</evidence>
<keyword evidence="1" id="KW-0812">Transmembrane</keyword>